<gene>
    <name evidence="2" type="ORF">SAMN04488124_1846</name>
</gene>
<dbReference type="AlphaFoldDB" id="A0A1I6H6L4"/>
<accession>A0A1I6H6L4</accession>
<feature type="transmembrane region" description="Helical" evidence="1">
    <location>
        <begin position="32"/>
        <end position="53"/>
    </location>
</feature>
<sequence>MFGLLAFVNNIDNSNFDAIGQFESLITGMAHVLVPSVGTIVAVIILGLLLWVFRNGGQGW</sequence>
<proteinExistence type="predicted"/>
<evidence type="ECO:0000313" key="3">
    <source>
        <dbReference type="Proteomes" id="UP000243250"/>
    </source>
</evidence>
<protein>
    <submittedName>
        <fullName evidence="2">Uncharacterized protein</fullName>
    </submittedName>
</protein>
<evidence type="ECO:0000256" key="1">
    <source>
        <dbReference type="SAM" id="Phobius"/>
    </source>
</evidence>
<keyword evidence="1" id="KW-1133">Transmembrane helix</keyword>
<evidence type="ECO:0000313" key="2">
    <source>
        <dbReference type="EMBL" id="SFR50099.1"/>
    </source>
</evidence>
<reference evidence="3" key="1">
    <citation type="submission" date="2016-10" db="EMBL/GenBank/DDBJ databases">
        <authorList>
            <person name="Varghese N."/>
            <person name="Submissions S."/>
        </authorList>
    </citation>
    <scope>NUCLEOTIDE SEQUENCE [LARGE SCALE GENOMIC DNA]</scope>
    <source>
        <strain evidence="3">CGMCC 1.8711</strain>
    </source>
</reference>
<dbReference type="EMBL" id="FOYS01000003">
    <property type="protein sequence ID" value="SFR50099.1"/>
    <property type="molecule type" value="Genomic_DNA"/>
</dbReference>
<dbReference type="Proteomes" id="UP000243250">
    <property type="component" value="Unassembled WGS sequence"/>
</dbReference>
<keyword evidence="3" id="KW-1185">Reference proteome</keyword>
<name>A0A1I6H6L4_9EURY</name>
<organism evidence="2 3">
    <name type="scientific">Halogeometricum limi</name>
    <dbReference type="NCBI Taxonomy" id="555875"/>
    <lineage>
        <taxon>Archaea</taxon>
        <taxon>Methanobacteriati</taxon>
        <taxon>Methanobacteriota</taxon>
        <taxon>Stenosarchaea group</taxon>
        <taxon>Halobacteria</taxon>
        <taxon>Halobacteriales</taxon>
        <taxon>Haloferacaceae</taxon>
        <taxon>Halogeometricum</taxon>
    </lineage>
</organism>
<keyword evidence="1" id="KW-0472">Membrane</keyword>
<keyword evidence="1" id="KW-0812">Transmembrane</keyword>